<evidence type="ECO:0000256" key="2">
    <source>
        <dbReference type="ARBA" id="ARBA00010095"/>
    </source>
</evidence>
<comment type="similarity">
    <text evidence="2">Belongs to the cornichon family.</text>
</comment>
<dbReference type="AlphaFoldDB" id="A0A1X7VLX1"/>
<dbReference type="EnsemblMetazoa" id="Aqu2.1.40825_001">
    <property type="protein sequence ID" value="Aqu2.1.40825_001"/>
    <property type="gene ID" value="Aqu2.1.40825"/>
</dbReference>
<keyword evidence="5 6" id="KW-0472">Membrane</keyword>
<dbReference type="GO" id="GO:0016192">
    <property type="term" value="P:vesicle-mediated transport"/>
    <property type="evidence" value="ECO:0007669"/>
    <property type="project" value="InterPro"/>
</dbReference>
<dbReference type="InterPro" id="IPR003377">
    <property type="entry name" value="Cornichon"/>
</dbReference>
<organism evidence="7">
    <name type="scientific">Amphimedon queenslandica</name>
    <name type="common">Sponge</name>
    <dbReference type="NCBI Taxonomy" id="400682"/>
    <lineage>
        <taxon>Eukaryota</taxon>
        <taxon>Metazoa</taxon>
        <taxon>Porifera</taxon>
        <taxon>Demospongiae</taxon>
        <taxon>Heteroscleromorpha</taxon>
        <taxon>Haplosclerida</taxon>
        <taxon>Niphatidae</taxon>
        <taxon>Amphimedon</taxon>
    </lineage>
</organism>
<feature type="transmembrane region" description="Helical" evidence="6">
    <location>
        <begin position="5"/>
        <end position="26"/>
    </location>
</feature>
<evidence type="ECO:0000256" key="1">
    <source>
        <dbReference type="ARBA" id="ARBA00004141"/>
    </source>
</evidence>
<proteinExistence type="inferred from homology"/>
<feature type="transmembrane region" description="Helical" evidence="6">
    <location>
        <begin position="57"/>
        <end position="84"/>
    </location>
</feature>
<dbReference type="PANTHER" id="PTHR12290">
    <property type="entry name" value="CORNICHON-RELATED"/>
    <property type="match status" value="1"/>
</dbReference>
<sequence>MYDTFVFTLCLLDSLIAIVLAIYHIIVLSDIQFDFVAARHGCDKLNKSVKPELMLNAFIPLILMLSGHWLLSILSSPLAIYLCYRYFNLRSSFIGLYDATVIRNGNQLINFQKESFVKIGYHLIIFFASLYYVILYLLT</sequence>
<dbReference type="eggNOG" id="KOG2729">
    <property type="taxonomic scope" value="Eukaryota"/>
</dbReference>
<dbReference type="Pfam" id="PF03311">
    <property type="entry name" value="Cornichon"/>
    <property type="match status" value="1"/>
</dbReference>
<dbReference type="GO" id="GO:0016020">
    <property type="term" value="C:membrane"/>
    <property type="evidence" value="ECO:0007669"/>
    <property type="project" value="UniProtKB-SubCell"/>
</dbReference>
<name>A0A1X7VLX1_AMPQE</name>
<accession>A0A1X7VLX1</accession>
<dbReference type="STRING" id="400682.A0A1X7VLX1"/>
<dbReference type="InParanoid" id="A0A1X7VLX1"/>
<dbReference type="OMA" id="HKKECFI"/>
<feature type="transmembrane region" description="Helical" evidence="6">
    <location>
        <begin position="119"/>
        <end position="138"/>
    </location>
</feature>
<evidence type="ECO:0000256" key="5">
    <source>
        <dbReference type="ARBA" id="ARBA00023136"/>
    </source>
</evidence>
<dbReference type="OrthoDB" id="434393at2759"/>
<evidence type="ECO:0000256" key="6">
    <source>
        <dbReference type="SAM" id="Phobius"/>
    </source>
</evidence>
<evidence type="ECO:0000256" key="3">
    <source>
        <dbReference type="ARBA" id="ARBA00022692"/>
    </source>
</evidence>
<evidence type="ECO:0000256" key="4">
    <source>
        <dbReference type="ARBA" id="ARBA00022989"/>
    </source>
</evidence>
<evidence type="ECO:0008006" key="8">
    <source>
        <dbReference type="Google" id="ProtNLM"/>
    </source>
</evidence>
<evidence type="ECO:0000313" key="7">
    <source>
        <dbReference type="EnsemblMetazoa" id="Aqu2.1.40825_001"/>
    </source>
</evidence>
<dbReference type="SMART" id="SM01398">
    <property type="entry name" value="Cornichon"/>
    <property type="match status" value="1"/>
</dbReference>
<keyword evidence="4 6" id="KW-1133">Transmembrane helix</keyword>
<keyword evidence="3 6" id="KW-0812">Transmembrane</keyword>
<protein>
    <recommendedName>
        <fullName evidence="8">Cornichon</fullName>
    </recommendedName>
</protein>
<reference evidence="7" key="1">
    <citation type="submission" date="2017-05" db="UniProtKB">
        <authorList>
            <consortium name="EnsemblMetazoa"/>
        </authorList>
    </citation>
    <scope>IDENTIFICATION</scope>
</reference>
<comment type="subcellular location">
    <subcellularLocation>
        <location evidence="1">Membrane</location>
        <topology evidence="1">Multi-pass membrane protein</topology>
    </subcellularLocation>
</comment>